<dbReference type="AlphaFoldDB" id="A0A9N8VUU1"/>
<sequence length="133" mass="15508">MADSIYHKFDKYYLNINDTTKIATILDPHIKCSVFAIGDETNNTIFLLHSKIVHYSTTATLVLLNLIELFLESLLLNQSNAHSYLRNFANQFCPTTTIQPNIRNELERYFAIPINENCDLWKDIDIDDKMDYE</sequence>
<evidence type="ECO:0000313" key="2">
    <source>
        <dbReference type="Proteomes" id="UP000789405"/>
    </source>
</evidence>
<organism evidence="1 2">
    <name type="scientific">Dentiscutata erythropus</name>
    <dbReference type="NCBI Taxonomy" id="1348616"/>
    <lineage>
        <taxon>Eukaryota</taxon>
        <taxon>Fungi</taxon>
        <taxon>Fungi incertae sedis</taxon>
        <taxon>Mucoromycota</taxon>
        <taxon>Glomeromycotina</taxon>
        <taxon>Glomeromycetes</taxon>
        <taxon>Diversisporales</taxon>
        <taxon>Gigasporaceae</taxon>
        <taxon>Dentiscutata</taxon>
    </lineage>
</organism>
<dbReference type="OrthoDB" id="2441435at2759"/>
<evidence type="ECO:0000313" key="1">
    <source>
        <dbReference type="EMBL" id="CAG8467307.1"/>
    </source>
</evidence>
<name>A0A9N8VUU1_9GLOM</name>
<gene>
    <name evidence="1" type="ORF">DERYTH_LOCUS1289</name>
</gene>
<accession>A0A9N8VUU1</accession>
<proteinExistence type="predicted"/>
<protein>
    <submittedName>
        <fullName evidence="1">21448_t:CDS:1</fullName>
    </submittedName>
</protein>
<dbReference type="Proteomes" id="UP000789405">
    <property type="component" value="Unassembled WGS sequence"/>
</dbReference>
<comment type="caution">
    <text evidence="1">The sequence shown here is derived from an EMBL/GenBank/DDBJ whole genome shotgun (WGS) entry which is preliminary data.</text>
</comment>
<keyword evidence="2" id="KW-1185">Reference proteome</keyword>
<reference evidence="1" key="1">
    <citation type="submission" date="2021-06" db="EMBL/GenBank/DDBJ databases">
        <authorList>
            <person name="Kallberg Y."/>
            <person name="Tangrot J."/>
            <person name="Rosling A."/>
        </authorList>
    </citation>
    <scope>NUCLEOTIDE SEQUENCE</scope>
    <source>
        <strain evidence="1">MA453B</strain>
    </source>
</reference>
<dbReference type="EMBL" id="CAJVPY010000348">
    <property type="protein sequence ID" value="CAG8467307.1"/>
    <property type="molecule type" value="Genomic_DNA"/>
</dbReference>